<dbReference type="CDD" id="cd06261">
    <property type="entry name" value="TM_PBP2"/>
    <property type="match status" value="1"/>
</dbReference>
<dbReference type="PANTHER" id="PTHR43744">
    <property type="entry name" value="ABC TRANSPORTER PERMEASE PROTEIN MG189-RELATED-RELATED"/>
    <property type="match status" value="1"/>
</dbReference>
<dbReference type="SUPFAM" id="SSF161098">
    <property type="entry name" value="MetI-like"/>
    <property type="match status" value="1"/>
</dbReference>
<keyword evidence="4 7" id="KW-0812">Transmembrane</keyword>
<name>A0A4R3JS48_9FIRM</name>
<sequence length="299" mass="33776">MKATGRKRKLGMSDRLILGVGYFALGLFVLAIIIPLVYVVAASFMDPNVLNSQGISFDFKKWTLDAYRRVLENEMIWRGFFNSFFYSTAFTVISVFITLLAAYPMSKKDFVGRGFFNVIFIITMFFGGGLIPTFILINQLHLVNTIWAILIPGAFNVWNMILARTYYQSIPKELREASALDGASELQHFFKIMIPVCKPIIAVLALWSFVGMWNSYFDALIYLNDADLQPLQLVLRSILVQNTPQPGMIADIQSTAEMAKVAELLKYATIVVSSLPLLIMYPFFQKYFDQGIMVGSVKG</sequence>
<keyword evidence="5 7" id="KW-1133">Transmembrane helix</keyword>
<dbReference type="GO" id="GO:0055085">
    <property type="term" value="P:transmembrane transport"/>
    <property type="evidence" value="ECO:0007669"/>
    <property type="project" value="InterPro"/>
</dbReference>
<dbReference type="Proteomes" id="UP000294613">
    <property type="component" value="Unassembled WGS sequence"/>
</dbReference>
<evidence type="ECO:0000256" key="1">
    <source>
        <dbReference type="ARBA" id="ARBA00004651"/>
    </source>
</evidence>
<dbReference type="AlphaFoldDB" id="A0A4R3JS48"/>
<reference evidence="10 11" key="2">
    <citation type="submission" date="2019-03" db="EMBL/GenBank/DDBJ databases">
        <title>Genomic Encyclopedia of Type Strains, Phase IV (KMG-IV): sequencing the most valuable type-strain genomes for metagenomic binning, comparative biology and taxonomic classification.</title>
        <authorList>
            <person name="Goeker M."/>
        </authorList>
    </citation>
    <scope>NUCLEOTIDE SEQUENCE [LARGE SCALE GENOMIC DNA]</scope>
    <source>
        <strain evidence="10 11">DSM 103426</strain>
    </source>
</reference>
<feature type="transmembrane region" description="Helical" evidence="7">
    <location>
        <begin position="146"/>
        <end position="167"/>
    </location>
</feature>
<evidence type="ECO:0000313" key="9">
    <source>
        <dbReference type="EMBL" id="GBU03886.1"/>
    </source>
</evidence>
<dbReference type="GO" id="GO:0005886">
    <property type="term" value="C:plasma membrane"/>
    <property type="evidence" value="ECO:0007669"/>
    <property type="project" value="UniProtKB-SubCell"/>
</dbReference>
<keyword evidence="2 7" id="KW-0813">Transport</keyword>
<evidence type="ECO:0000256" key="3">
    <source>
        <dbReference type="ARBA" id="ARBA00022475"/>
    </source>
</evidence>
<evidence type="ECO:0000313" key="11">
    <source>
        <dbReference type="Proteomes" id="UP000294613"/>
    </source>
</evidence>
<feature type="domain" description="ABC transmembrane type-1" evidence="8">
    <location>
        <begin position="80"/>
        <end position="276"/>
    </location>
</feature>
<dbReference type="GeneID" id="97508121"/>
<evidence type="ECO:0000256" key="4">
    <source>
        <dbReference type="ARBA" id="ARBA00022692"/>
    </source>
</evidence>
<dbReference type="EMBL" id="SLZV01000010">
    <property type="protein sequence ID" value="TCS68206.1"/>
    <property type="molecule type" value="Genomic_DNA"/>
</dbReference>
<dbReference type="EMBL" id="BHEO01000002">
    <property type="protein sequence ID" value="GBU03886.1"/>
    <property type="molecule type" value="Genomic_DNA"/>
</dbReference>
<dbReference type="PANTHER" id="PTHR43744:SF9">
    <property type="entry name" value="POLYGALACTURONAN_RHAMNOGALACTURONAN TRANSPORT SYSTEM PERMEASE PROTEIN YTCP"/>
    <property type="match status" value="1"/>
</dbReference>
<comment type="subcellular location">
    <subcellularLocation>
        <location evidence="1 7">Cell membrane</location>
        <topology evidence="1 7">Multi-pass membrane protein</topology>
    </subcellularLocation>
</comment>
<protein>
    <submittedName>
        <fullName evidence="10">Carbohydrate ABC transporter membrane protein 2 (CUT1 family)</fullName>
    </submittedName>
    <submittedName>
        <fullName evidence="9">Sugar ABC transporter permease</fullName>
    </submittedName>
</protein>
<feature type="transmembrane region" description="Helical" evidence="7">
    <location>
        <begin position="16"/>
        <end position="41"/>
    </location>
</feature>
<evidence type="ECO:0000313" key="12">
    <source>
        <dbReference type="Proteomes" id="UP000702954"/>
    </source>
</evidence>
<evidence type="ECO:0000259" key="8">
    <source>
        <dbReference type="PROSITE" id="PS50928"/>
    </source>
</evidence>
<dbReference type="Proteomes" id="UP000702954">
    <property type="component" value="Unassembled WGS sequence"/>
</dbReference>
<evidence type="ECO:0000256" key="5">
    <source>
        <dbReference type="ARBA" id="ARBA00022989"/>
    </source>
</evidence>
<gene>
    <name evidence="10" type="ORF">EDD74_11034</name>
    <name evidence="9" type="ORF">FAEUMB_04270</name>
</gene>
<feature type="transmembrane region" description="Helical" evidence="7">
    <location>
        <begin position="115"/>
        <end position="140"/>
    </location>
</feature>
<keyword evidence="6 7" id="KW-0472">Membrane</keyword>
<organism evidence="10 11">
    <name type="scientific">Faecalimonas umbilicata</name>
    <dbReference type="NCBI Taxonomy" id="1912855"/>
    <lineage>
        <taxon>Bacteria</taxon>
        <taxon>Bacillati</taxon>
        <taxon>Bacillota</taxon>
        <taxon>Clostridia</taxon>
        <taxon>Lachnospirales</taxon>
        <taxon>Lachnospiraceae</taxon>
        <taxon>Faecalimonas</taxon>
    </lineage>
</organism>
<keyword evidence="12" id="KW-1185">Reference proteome</keyword>
<feature type="transmembrane region" description="Helical" evidence="7">
    <location>
        <begin position="264"/>
        <end position="284"/>
    </location>
</feature>
<evidence type="ECO:0000256" key="2">
    <source>
        <dbReference type="ARBA" id="ARBA00022448"/>
    </source>
</evidence>
<feature type="transmembrane region" description="Helical" evidence="7">
    <location>
        <begin position="84"/>
        <end position="103"/>
    </location>
</feature>
<accession>A0A4R3JS48</accession>
<dbReference type="InterPro" id="IPR000515">
    <property type="entry name" value="MetI-like"/>
</dbReference>
<dbReference type="PROSITE" id="PS50928">
    <property type="entry name" value="ABC_TM1"/>
    <property type="match status" value="1"/>
</dbReference>
<dbReference type="RefSeq" id="WP_009263361.1">
    <property type="nucleotide sequence ID" value="NZ_AP031411.1"/>
</dbReference>
<evidence type="ECO:0000313" key="10">
    <source>
        <dbReference type="EMBL" id="TCS68206.1"/>
    </source>
</evidence>
<proteinExistence type="inferred from homology"/>
<dbReference type="InterPro" id="IPR035906">
    <property type="entry name" value="MetI-like_sf"/>
</dbReference>
<keyword evidence="3" id="KW-1003">Cell membrane</keyword>
<dbReference type="Gene3D" id="1.10.3720.10">
    <property type="entry name" value="MetI-like"/>
    <property type="match status" value="1"/>
</dbReference>
<comment type="caution">
    <text evidence="10">The sequence shown here is derived from an EMBL/GenBank/DDBJ whole genome shotgun (WGS) entry which is preliminary data.</text>
</comment>
<comment type="similarity">
    <text evidence="7">Belongs to the binding-protein-dependent transport system permease family.</text>
</comment>
<evidence type="ECO:0000256" key="7">
    <source>
        <dbReference type="RuleBase" id="RU363032"/>
    </source>
</evidence>
<dbReference type="Pfam" id="PF00528">
    <property type="entry name" value="BPD_transp_1"/>
    <property type="match status" value="1"/>
</dbReference>
<reference evidence="9 12" key="1">
    <citation type="journal article" date="2018" name="Int. J. Syst. Evol. Microbiol.">
        <title>Draft Genome Sequence of Faecalimonas umbilicata JCM 30896T, an Acetate-Producing Bacterium Isolated from Human Feces.</title>
        <authorList>
            <person name="Sakamoto M."/>
            <person name="Ikeyama N."/>
            <person name="Yuki M."/>
            <person name="Ohkuma M."/>
        </authorList>
    </citation>
    <scope>NUCLEOTIDE SEQUENCE [LARGE SCALE GENOMIC DNA]</scope>
    <source>
        <strain evidence="9 12">EGH7</strain>
    </source>
</reference>
<evidence type="ECO:0000256" key="6">
    <source>
        <dbReference type="ARBA" id="ARBA00023136"/>
    </source>
</evidence>